<comment type="subcellular location">
    <subcellularLocation>
        <location evidence="1">Secreted</location>
    </subcellularLocation>
</comment>
<organism evidence="11 12">
    <name type="scientific">Nicotiana tabacum</name>
    <name type="common">Common tobacco</name>
    <dbReference type="NCBI Taxonomy" id="4097"/>
    <lineage>
        <taxon>Eukaryota</taxon>
        <taxon>Viridiplantae</taxon>
        <taxon>Streptophyta</taxon>
        <taxon>Embryophyta</taxon>
        <taxon>Tracheophyta</taxon>
        <taxon>Spermatophyta</taxon>
        <taxon>Magnoliopsida</taxon>
        <taxon>eudicotyledons</taxon>
        <taxon>Gunneridae</taxon>
        <taxon>Pentapetalae</taxon>
        <taxon>asterids</taxon>
        <taxon>lamiids</taxon>
        <taxon>Solanales</taxon>
        <taxon>Solanaceae</taxon>
        <taxon>Nicotianoideae</taxon>
        <taxon>Nicotianeae</taxon>
        <taxon>Nicotiana</taxon>
    </lineage>
</organism>
<feature type="domain" description="Peptidase A1" evidence="10">
    <location>
        <begin position="108"/>
        <end position="461"/>
    </location>
</feature>
<evidence type="ECO:0000256" key="4">
    <source>
        <dbReference type="ARBA" id="ARBA00022670"/>
    </source>
</evidence>
<dbReference type="RefSeq" id="XP_016441801.1">
    <property type="nucleotide sequence ID" value="XM_016586315.1"/>
</dbReference>
<dbReference type="STRING" id="4097.A0A1S3XPE9"/>
<dbReference type="Proteomes" id="UP000790787">
    <property type="component" value="Chromosome 23"/>
</dbReference>
<evidence type="ECO:0000256" key="5">
    <source>
        <dbReference type="ARBA" id="ARBA00022729"/>
    </source>
</evidence>
<dbReference type="AlphaFoldDB" id="A0A1S3XPE9"/>
<dbReference type="PROSITE" id="PS51257">
    <property type="entry name" value="PROKAR_LIPOPROTEIN"/>
    <property type="match status" value="1"/>
</dbReference>
<keyword evidence="7" id="KW-0378">Hydrolase</keyword>
<dbReference type="OMA" id="LELPLCY"/>
<dbReference type="InterPro" id="IPR032799">
    <property type="entry name" value="TAXi_C"/>
</dbReference>
<protein>
    <submittedName>
        <fullName evidence="12">Aspartic protease At2g35615</fullName>
    </submittedName>
</protein>
<reference evidence="11" key="1">
    <citation type="journal article" date="2014" name="Nat. Commun.">
        <title>The tobacco genome sequence and its comparison with those of tomato and potato.</title>
        <authorList>
            <person name="Sierro N."/>
            <person name="Battey J.N."/>
            <person name="Ouadi S."/>
            <person name="Bakaher N."/>
            <person name="Bovet L."/>
            <person name="Willig A."/>
            <person name="Goepfert S."/>
            <person name="Peitsch M.C."/>
            <person name="Ivanov N.V."/>
        </authorList>
    </citation>
    <scope>NUCLEOTIDE SEQUENCE [LARGE SCALE GENOMIC DNA]</scope>
</reference>
<evidence type="ECO:0000313" key="11">
    <source>
        <dbReference type="Proteomes" id="UP000790787"/>
    </source>
</evidence>
<evidence type="ECO:0000256" key="6">
    <source>
        <dbReference type="ARBA" id="ARBA00022750"/>
    </source>
</evidence>
<evidence type="ECO:0000256" key="3">
    <source>
        <dbReference type="ARBA" id="ARBA00022525"/>
    </source>
</evidence>
<dbReference type="Pfam" id="PF14541">
    <property type="entry name" value="TAXi_C"/>
    <property type="match status" value="1"/>
</dbReference>
<dbReference type="InterPro" id="IPR051708">
    <property type="entry name" value="Plant_Aspart_Prot_A1"/>
</dbReference>
<dbReference type="Pfam" id="PF14543">
    <property type="entry name" value="TAXi_N"/>
    <property type="match status" value="1"/>
</dbReference>
<evidence type="ECO:0000256" key="1">
    <source>
        <dbReference type="ARBA" id="ARBA00004613"/>
    </source>
</evidence>
<feature type="signal peptide" evidence="9">
    <location>
        <begin position="1"/>
        <end position="28"/>
    </location>
</feature>
<keyword evidence="4 12" id="KW-0645">Protease</keyword>
<evidence type="ECO:0000256" key="7">
    <source>
        <dbReference type="ARBA" id="ARBA00022801"/>
    </source>
</evidence>
<dbReference type="PaxDb" id="4097-A0A1S3XPE9"/>
<keyword evidence="5 9" id="KW-0732">Signal</keyword>
<reference evidence="12" key="2">
    <citation type="submission" date="2025-08" db="UniProtKB">
        <authorList>
            <consortium name="RefSeq"/>
        </authorList>
    </citation>
    <scope>IDENTIFICATION</scope>
    <source>
        <tissue evidence="12">Leaf</tissue>
    </source>
</reference>
<dbReference type="CDD" id="cd05476">
    <property type="entry name" value="pepsin_A_like_plant"/>
    <property type="match status" value="1"/>
</dbReference>
<proteinExistence type="inferred from homology"/>
<comment type="similarity">
    <text evidence="2">Belongs to the peptidase A1 family.</text>
</comment>
<feature type="chain" id="PRO_5010335694" evidence="9">
    <location>
        <begin position="29"/>
        <end position="468"/>
    </location>
</feature>
<name>A0A1S3XPE9_TOBAC</name>
<dbReference type="InterPro" id="IPR021109">
    <property type="entry name" value="Peptidase_aspartic_dom_sf"/>
</dbReference>
<evidence type="ECO:0000256" key="8">
    <source>
        <dbReference type="ARBA" id="ARBA00023180"/>
    </source>
</evidence>
<dbReference type="InterPro" id="IPR001969">
    <property type="entry name" value="Aspartic_peptidase_AS"/>
</dbReference>
<gene>
    <name evidence="12" type="primary">LOC107767344</name>
</gene>
<evidence type="ECO:0000259" key="10">
    <source>
        <dbReference type="PROSITE" id="PS51767"/>
    </source>
</evidence>
<dbReference type="PROSITE" id="PS00141">
    <property type="entry name" value="ASP_PROTEASE"/>
    <property type="match status" value="1"/>
</dbReference>
<dbReference type="GO" id="GO:0004190">
    <property type="term" value="F:aspartic-type endopeptidase activity"/>
    <property type="evidence" value="ECO:0000318"/>
    <property type="project" value="GO_Central"/>
</dbReference>
<evidence type="ECO:0000256" key="2">
    <source>
        <dbReference type="ARBA" id="ARBA00007447"/>
    </source>
</evidence>
<sequence length="468" mass="51472">MEMNHKNSFTLLFFLAILAFSHLALVSCRKTKSNDDVKGFTLDLIHRDSPFSPLYNPSITPSRRLREAYHRSFSRATFFKAGTASERERPFIHQKEFQSDVIPIPGEYLMKFSIGTPPVETVAIADTGSDLTWIQCKPCADCFKQTAPLFDSRKSSTYKTVKCDTKACEIVGSTSCVRKNVCEYEMSYGDQSHSVGDVAFETFTFDTLNFPSKSDKRKISFPDVVFGCGHDNGGTFTNLTTGIVGLGGSNLSIVKQLEKEVVGSFSYCLIPLDLSSSSASNATSHISFGPLARVSGPKVVTTPIILKEPRTYYYINLESVSVGKKKLAFKSSRLSSFAADGELGNMIIDSGTTLTLLPSDFYENLESTLVDTIKGKRKEDPTGTFALCYESKNGVINAPEIVFHFTNADVGLLPTSTFAEIDEGLACLTIVPADEIAIFGNLAQVNYLIGYDLIHERLSFLPTDCTKH</sequence>
<dbReference type="FunFam" id="2.40.70.10:FF:000016">
    <property type="entry name" value="Probable aspartic protease At2g35615"/>
    <property type="match status" value="1"/>
</dbReference>
<keyword evidence="11" id="KW-1185">Reference proteome</keyword>
<dbReference type="KEGG" id="nta:107767344"/>
<evidence type="ECO:0000313" key="12">
    <source>
        <dbReference type="RefSeq" id="XP_016441801.1"/>
    </source>
</evidence>
<dbReference type="OrthoDB" id="2747330at2759"/>
<dbReference type="InterPro" id="IPR033121">
    <property type="entry name" value="PEPTIDASE_A1"/>
</dbReference>
<dbReference type="SUPFAM" id="SSF50630">
    <property type="entry name" value="Acid proteases"/>
    <property type="match status" value="1"/>
</dbReference>
<dbReference type="GO" id="GO:0005576">
    <property type="term" value="C:extracellular region"/>
    <property type="evidence" value="ECO:0000318"/>
    <property type="project" value="GO_Central"/>
</dbReference>
<dbReference type="Gene3D" id="2.40.70.10">
    <property type="entry name" value="Acid Proteases"/>
    <property type="match status" value="2"/>
</dbReference>
<dbReference type="InterPro" id="IPR034161">
    <property type="entry name" value="Pepsin-like_plant"/>
</dbReference>
<evidence type="ECO:0000256" key="9">
    <source>
        <dbReference type="SAM" id="SignalP"/>
    </source>
</evidence>
<dbReference type="PANTHER" id="PTHR47967">
    <property type="entry name" value="OS07G0603500 PROTEIN-RELATED"/>
    <property type="match status" value="1"/>
</dbReference>
<dbReference type="GO" id="GO:0006508">
    <property type="term" value="P:proteolysis"/>
    <property type="evidence" value="ECO:0007669"/>
    <property type="project" value="UniProtKB-KW"/>
</dbReference>
<dbReference type="PROSITE" id="PS51767">
    <property type="entry name" value="PEPTIDASE_A1"/>
    <property type="match status" value="1"/>
</dbReference>
<keyword evidence="8" id="KW-0325">Glycoprotein</keyword>
<dbReference type="PANTHER" id="PTHR47967:SF51">
    <property type="entry name" value="PEPTIDASE A1 DOMAIN-CONTAINING PROTEIN"/>
    <property type="match status" value="1"/>
</dbReference>
<dbReference type="FunFam" id="2.40.70.10:FF:000050">
    <property type="entry name" value="Aspartic proteinase CDR1"/>
    <property type="match status" value="1"/>
</dbReference>
<keyword evidence="6" id="KW-0064">Aspartyl protease</keyword>
<accession>A0A1S3XPE9</accession>
<dbReference type="InterPro" id="IPR032861">
    <property type="entry name" value="TAXi_N"/>
</dbReference>
<keyword evidence="3" id="KW-0964">Secreted</keyword>
<dbReference type="GeneID" id="107767344"/>